<reference evidence="1" key="1">
    <citation type="submission" date="2025-08" db="UniProtKB">
        <authorList>
            <consortium name="RefSeq"/>
        </authorList>
    </citation>
    <scope>IDENTIFICATION</scope>
</reference>
<dbReference type="RefSeq" id="XP_016469218.1">
    <property type="nucleotide sequence ID" value="XM_016613732.1"/>
</dbReference>
<proteinExistence type="predicted"/>
<organism evidence="1">
    <name type="scientific">Nicotiana tabacum</name>
    <name type="common">Common tobacco</name>
    <dbReference type="NCBI Taxonomy" id="4097"/>
    <lineage>
        <taxon>Eukaryota</taxon>
        <taxon>Viridiplantae</taxon>
        <taxon>Streptophyta</taxon>
        <taxon>Embryophyta</taxon>
        <taxon>Tracheophyta</taxon>
        <taxon>Spermatophyta</taxon>
        <taxon>Magnoliopsida</taxon>
        <taxon>eudicotyledons</taxon>
        <taxon>Gunneridae</taxon>
        <taxon>Pentapetalae</taxon>
        <taxon>asterids</taxon>
        <taxon>lamiids</taxon>
        <taxon>Solanales</taxon>
        <taxon>Solanaceae</taxon>
        <taxon>Nicotianoideae</taxon>
        <taxon>Nicotianeae</taxon>
        <taxon>Nicotiana</taxon>
    </lineage>
</organism>
<dbReference type="OrthoDB" id="929516at2759"/>
<gene>
    <name evidence="1" type="primary">LOC107791636</name>
</gene>
<dbReference type="PaxDb" id="4097-A0A1S3ZXZ3"/>
<sequence length="41" mass="5016">MEQVCLFSECFGYRAFSFQEVLDWRFLIRRNFLLVSFVNCT</sequence>
<protein>
    <submittedName>
        <fullName evidence="1">Uncharacterized protein</fullName>
    </submittedName>
</protein>
<accession>A0A1S3ZXZ3</accession>
<dbReference type="AlphaFoldDB" id="A0A1S3ZXZ3"/>
<dbReference type="KEGG" id="nta:107791636"/>
<name>A0A1S3ZXZ3_TOBAC</name>
<evidence type="ECO:0000313" key="1">
    <source>
        <dbReference type="RefSeq" id="XP_016469218.1"/>
    </source>
</evidence>